<dbReference type="OrthoDB" id="319764at2"/>
<feature type="signal peptide" evidence="2">
    <location>
        <begin position="1"/>
        <end position="20"/>
    </location>
</feature>
<feature type="domain" description="Xaa-Pro dipeptidyl-peptidase C-terminal" evidence="3">
    <location>
        <begin position="356"/>
        <end position="614"/>
    </location>
</feature>
<proteinExistence type="predicted"/>
<dbReference type="AlphaFoldDB" id="A0A3E2NMI5"/>
<dbReference type="InterPro" id="IPR050585">
    <property type="entry name" value="Xaa-Pro_dipeptidyl-ppase/CocE"/>
</dbReference>
<dbReference type="RefSeq" id="WP_117384240.1">
    <property type="nucleotide sequence ID" value="NZ_QWDE01000003.1"/>
</dbReference>
<dbReference type="Pfam" id="PF02129">
    <property type="entry name" value="Peptidase_S15"/>
    <property type="match status" value="1"/>
</dbReference>
<dbReference type="PANTHER" id="PTHR43056:SF10">
    <property type="entry name" value="COCE_NOND FAMILY, PUTATIVE (AFU_ORTHOLOGUE AFUA_7G00600)-RELATED"/>
    <property type="match status" value="1"/>
</dbReference>
<feature type="chain" id="PRO_5017820062" evidence="2">
    <location>
        <begin position="21"/>
        <end position="618"/>
    </location>
</feature>
<evidence type="ECO:0000256" key="2">
    <source>
        <dbReference type="SAM" id="SignalP"/>
    </source>
</evidence>
<protein>
    <submittedName>
        <fullName evidence="4">CocE/NonD family hydrolase</fullName>
    </submittedName>
</protein>
<keyword evidence="1 4" id="KW-0378">Hydrolase</keyword>
<dbReference type="EMBL" id="QWDE01000003">
    <property type="protein sequence ID" value="RFZ82216.1"/>
    <property type="molecule type" value="Genomic_DNA"/>
</dbReference>
<dbReference type="SMART" id="SM00939">
    <property type="entry name" value="PepX_C"/>
    <property type="match status" value="1"/>
</dbReference>
<dbReference type="Gene3D" id="2.60.120.260">
    <property type="entry name" value="Galactose-binding domain-like"/>
    <property type="match status" value="1"/>
</dbReference>
<dbReference type="Gene3D" id="1.10.3020.10">
    <property type="entry name" value="alpha-amino acid ester hydrolase ( Helical cap domain)"/>
    <property type="match status" value="1"/>
</dbReference>
<sequence length="618" mass="71069">MKRTLFFTCCMLVFALYSCAQGDAAYIKDNYTKYEYQIPMRDGKKLFTSVYVPKDQSKKYPFMMDRTCYSVAPYGPDKYKGSLGPSPAFLRDGYIFVYQDVRGRWMSEGIYEEMTPELEQHKTNKDVDEGTDTYDTIDWLLKNVPNNNGKVGVWGISYPGFYTTTALLSRHPALAAASPQAPIADLWRDDAFHNGAFFLVANFGFYPGFTNRQDDKPTQRRGGRFDPGTNDGYKFFMDMGSMRNTNDKYFKDTIRLWNEMMDHPNYDQHWKDRNVLTHLHDIKTPTLVTGGWYDAEDLYGAINTYKTLAQKNPNTPVYFAMGPWVHGGWARGNGDHLGDVSFGGPTGPFYRDKIEFAFFSHYLKGTPLDLPKVSTFQTGENQWKAYKQWPPIEAKEQKLYLLPGGKLSFFAPANTMVDYKEYVSDPMNPVPFIAGTDFDMTREYMTADQRFAEKRPDVLTYKTDVLDKDVTLAGNIWANIKFSTTGTDADLVVKVLDVYPDTATNNQFTGKEVKMAGYEQMVRSEPIRGKYRNSFEKPEPFVPGKVTAVNWELQDVLHTFKKGHRIMIQIQSTWFPLIDRNTQQFQDIMKAKDTDFKKATHRVYTSKTTPSYLRVKVL</sequence>
<dbReference type="InterPro" id="IPR005674">
    <property type="entry name" value="CocE/Ser_esterase"/>
</dbReference>
<dbReference type="GO" id="GO:0008239">
    <property type="term" value="F:dipeptidyl-peptidase activity"/>
    <property type="evidence" value="ECO:0007669"/>
    <property type="project" value="InterPro"/>
</dbReference>
<keyword evidence="5" id="KW-1185">Reference proteome</keyword>
<gene>
    <name evidence="4" type="ORF">DYU05_16495</name>
</gene>
<organism evidence="4 5">
    <name type="scientific">Mucilaginibacter terrenus</name>
    <dbReference type="NCBI Taxonomy" id="2482727"/>
    <lineage>
        <taxon>Bacteria</taxon>
        <taxon>Pseudomonadati</taxon>
        <taxon>Bacteroidota</taxon>
        <taxon>Sphingobacteriia</taxon>
        <taxon>Sphingobacteriales</taxon>
        <taxon>Sphingobacteriaceae</taxon>
        <taxon>Mucilaginibacter</taxon>
    </lineage>
</organism>
<dbReference type="InterPro" id="IPR029058">
    <property type="entry name" value="AB_hydrolase_fold"/>
</dbReference>
<evidence type="ECO:0000256" key="1">
    <source>
        <dbReference type="ARBA" id="ARBA00022801"/>
    </source>
</evidence>
<evidence type="ECO:0000259" key="3">
    <source>
        <dbReference type="SMART" id="SM00939"/>
    </source>
</evidence>
<evidence type="ECO:0000313" key="4">
    <source>
        <dbReference type="EMBL" id="RFZ82216.1"/>
    </source>
</evidence>
<comment type="caution">
    <text evidence="4">The sequence shown here is derived from an EMBL/GenBank/DDBJ whole genome shotgun (WGS) entry which is preliminary data.</text>
</comment>
<dbReference type="Pfam" id="PF08530">
    <property type="entry name" value="PepX_C"/>
    <property type="match status" value="1"/>
</dbReference>
<dbReference type="PROSITE" id="PS51257">
    <property type="entry name" value="PROKAR_LIPOPROTEIN"/>
    <property type="match status" value="1"/>
</dbReference>
<dbReference type="InterPro" id="IPR008979">
    <property type="entry name" value="Galactose-bd-like_sf"/>
</dbReference>
<reference evidence="4 5" key="1">
    <citation type="submission" date="2018-08" db="EMBL/GenBank/DDBJ databases">
        <title>Mucilaginibacter terrae sp. nov., isolated from manganese diggings.</title>
        <authorList>
            <person name="Huang Y."/>
            <person name="Zhou Z."/>
        </authorList>
    </citation>
    <scope>NUCLEOTIDE SEQUENCE [LARGE SCALE GENOMIC DNA]</scope>
    <source>
        <strain evidence="4 5">ZH6</strain>
    </source>
</reference>
<dbReference type="InterPro" id="IPR013736">
    <property type="entry name" value="Xaa-Pro_dipept_C"/>
</dbReference>
<evidence type="ECO:0000313" key="5">
    <source>
        <dbReference type="Proteomes" id="UP000260823"/>
    </source>
</evidence>
<dbReference type="Proteomes" id="UP000260823">
    <property type="component" value="Unassembled WGS sequence"/>
</dbReference>
<dbReference type="PANTHER" id="PTHR43056">
    <property type="entry name" value="PEPTIDASE S9 PROLYL OLIGOPEPTIDASE"/>
    <property type="match status" value="1"/>
</dbReference>
<dbReference type="SUPFAM" id="SSF53474">
    <property type="entry name" value="alpha/beta-Hydrolases"/>
    <property type="match status" value="1"/>
</dbReference>
<name>A0A3E2NMI5_9SPHI</name>
<dbReference type="NCBIfam" id="TIGR00976">
    <property type="entry name" value="CocE_NonD"/>
    <property type="match status" value="1"/>
</dbReference>
<dbReference type="InterPro" id="IPR000383">
    <property type="entry name" value="Xaa-Pro-like_dom"/>
</dbReference>
<accession>A0A3E2NMI5</accession>
<keyword evidence="2" id="KW-0732">Signal</keyword>
<dbReference type="SUPFAM" id="SSF49785">
    <property type="entry name" value="Galactose-binding domain-like"/>
    <property type="match status" value="1"/>
</dbReference>
<dbReference type="Gene3D" id="3.40.50.1820">
    <property type="entry name" value="alpha/beta hydrolase"/>
    <property type="match status" value="1"/>
</dbReference>